<dbReference type="eggNOG" id="COG1251">
    <property type="taxonomic scope" value="Bacteria"/>
</dbReference>
<name>K6W5Y6_9MICO</name>
<protein>
    <submittedName>
        <fullName evidence="13">Putative oxidoreductase</fullName>
    </submittedName>
</protein>
<evidence type="ECO:0000259" key="12">
    <source>
        <dbReference type="Pfam" id="PF07992"/>
    </source>
</evidence>
<evidence type="ECO:0000256" key="6">
    <source>
        <dbReference type="ARBA" id="ARBA00022723"/>
    </source>
</evidence>
<evidence type="ECO:0000256" key="8">
    <source>
        <dbReference type="ARBA" id="ARBA00023004"/>
    </source>
</evidence>
<dbReference type="Gene3D" id="3.50.50.60">
    <property type="entry name" value="FAD/NAD(P)-binding domain"/>
    <property type="match status" value="2"/>
</dbReference>
<proteinExistence type="inferred from homology"/>
<comment type="cofactor">
    <cofactor evidence="1">
        <name>siroheme</name>
        <dbReference type="ChEBI" id="CHEBI:60052"/>
    </cofactor>
</comment>
<dbReference type="AlphaFoldDB" id="K6W5Y6"/>
<evidence type="ECO:0000256" key="1">
    <source>
        <dbReference type="ARBA" id="ARBA00001929"/>
    </source>
</evidence>
<comment type="similarity">
    <text evidence="4">Belongs to the nitrite and sulfite reductase 4Fe-4S domain family.</text>
</comment>
<keyword evidence="14" id="KW-1185">Reference proteome</keyword>
<dbReference type="PRINTS" id="PR00411">
    <property type="entry name" value="PNDRDTASEI"/>
</dbReference>
<evidence type="ECO:0000256" key="5">
    <source>
        <dbReference type="ARBA" id="ARBA00022617"/>
    </source>
</evidence>
<comment type="pathway">
    <text evidence="3">Nitrogen metabolism; nitrate reduction (assimilation).</text>
</comment>
<reference evidence="13 14" key="1">
    <citation type="submission" date="2012-08" db="EMBL/GenBank/DDBJ databases">
        <title>Whole genome shotgun sequence of Kineosphaera limosa NBRC 100340.</title>
        <authorList>
            <person name="Yoshida I."/>
            <person name="Isaki S."/>
            <person name="Hosoyama A."/>
            <person name="Tsuchikane K."/>
            <person name="Katsumata H."/>
            <person name="Ando Y."/>
            <person name="Ohji S."/>
            <person name="Hamada M."/>
            <person name="Tamura T."/>
            <person name="Yamazoe A."/>
            <person name="Yamazaki S."/>
            <person name="Fujita N."/>
        </authorList>
    </citation>
    <scope>NUCLEOTIDE SEQUENCE [LARGE SCALE GENOMIC DNA]</scope>
    <source>
        <strain evidence="13 14">NBRC 100340</strain>
    </source>
</reference>
<dbReference type="SUPFAM" id="SSF51905">
    <property type="entry name" value="FAD/NAD(P)-binding domain"/>
    <property type="match status" value="2"/>
</dbReference>
<evidence type="ECO:0000256" key="9">
    <source>
        <dbReference type="ARBA" id="ARBA00023014"/>
    </source>
</evidence>
<dbReference type="InterPro" id="IPR041854">
    <property type="entry name" value="BFD-like_2Fe2S-bd_dom_sf"/>
</dbReference>
<dbReference type="PRINTS" id="PR00368">
    <property type="entry name" value="FADPNR"/>
</dbReference>
<dbReference type="PANTHER" id="PTHR43809:SF1">
    <property type="entry name" value="NITRITE REDUCTASE (NADH) LARGE SUBUNIT"/>
    <property type="match status" value="1"/>
</dbReference>
<dbReference type="Pfam" id="PF07992">
    <property type="entry name" value="Pyr_redox_2"/>
    <property type="match status" value="1"/>
</dbReference>
<dbReference type="InterPro" id="IPR036188">
    <property type="entry name" value="FAD/NAD-bd_sf"/>
</dbReference>
<dbReference type="STRING" id="1184609.KILIM_007_00280"/>
<evidence type="ECO:0000256" key="2">
    <source>
        <dbReference type="ARBA" id="ARBA00001966"/>
    </source>
</evidence>
<sequence>MSASTTDHHRVLVVGHGLVGHRFVAELARNAADLQPERLSITVLGAEPYEPYNRILLSEVLAGRADLGGITLPTAPQGVRVLAGHSVASLDRVRRIVVDHLGFEHPYDTLVLATGAAPRVPPLAGLPDRCDPDDLPPGVRALRTVDDCRELLALAGRSPRPADPPRVVVLGGGLLGLEAARALAGRGARVAVVHSGSHVLDRQLDAERGAVLAASLGDLGVTVVRGVRAAGLRRGADGTLVGVELSDGRRLACDALLLTAGVAPRIELAATAGLPCEQGILVGPDLRSPADPRIAAIGDCSQTAEGGCPGLLAPGWQQAERLARAIRSAASTPAPRRAAGTTFGREPDFCPDASAERAPFGAGGQEVEPKEVVRLKAADLDVVAFGRFPDEATPEESTPVDPDELTAWNEAPPANDAAPSTRPRVLSLHDPAGRRSLRLLVRDGRLAAGILVGAGALGADLVVAYERDSPLPLDPADLLVPMTGRRGGGLGAVSTPANIPGSATICRCNGVSKAALVEAFEAGERTMPALSAATRAGTGCGGCKDACQGILAWLLEADPAQPTAPAVGGRLLTTETPSA</sequence>
<organism evidence="13 14">
    <name type="scientific">Kineosphaera limosa NBRC 100340</name>
    <dbReference type="NCBI Taxonomy" id="1184609"/>
    <lineage>
        <taxon>Bacteria</taxon>
        <taxon>Bacillati</taxon>
        <taxon>Actinomycetota</taxon>
        <taxon>Actinomycetes</taxon>
        <taxon>Micrococcales</taxon>
        <taxon>Dermatophilaceae</taxon>
        <taxon>Kineosphaera</taxon>
    </lineage>
</organism>
<feature type="region of interest" description="Disordered" evidence="10">
    <location>
        <begin position="328"/>
        <end position="366"/>
    </location>
</feature>
<dbReference type="OrthoDB" id="1145at2"/>
<evidence type="ECO:0000256" key="10">
    <source>
        <dbReference type="SAM" id="MobiDB-lite"/>
    </source>
</evidence>
<dbReference type="RefSeq" id="WP_006591123.1">
    <property type="nucleotide sequence ID" value="NZ_BAHD01000007.1"/>
</dbReference>
<dbReference type="Gene3D" id="1.10.10.1100">
    <property type="entry name" value="BFD-like [2Fe-2S]-binding domain"/>
    <property type="match status" value="1"/>
</dbReference>
<keyword evidence="7" id="KW-0560">Oxidoreductase</keyword>
<dbReference type="InterPro" id="IPR052034">
    <property type="entry name" value="NasD-like"/>
</dbReference>
<feature type="domain" description="FAD/NAD(P)-binding" evidence="12">
    <location>
        <begin position="10"/>
        <end position="306"/>
    </location>
</feature>
<dbReference type="InterPro" id="IPR007419">
    <property type="entry name" value="BFD-like_2Fe2S-bd_dom"/>
</dbReference>
<dbReference type="GO" id="GO:0051536">
    <property type="term" value="F:iron-sulfur cluster binding"/>
    <property type="evidence" value="ECO:0007669"/>
    <property type="project" value="UniProtKB-KW"/>
</dbReference>
<keyword evidence="6" id="KW-0479">Metal-binding</keyword>
<feature type="region of interest" description="Disordered" evidence="10">
    <location>
        <begin position="390"/>
        <end position="426"/>
    </location>
</feature>
<dbReference type="GO" id="GO:0016491">
    <property type="term" value="F:oxidoreductase activity"/>
    <property type="evidence" value="ECO:0007669"/>
    <property type="project" value="UniProtKB-KW"/>
</dbReference>
<feature type="compositionally biased region" description="Low complexity" evidence="10">
    <location>
        <begin position="328"/>
        <end position="339"/>
    </location>
</feature>
<keyword evidence="8" id="KW-0408">Iron</keyword>
<dbReference type="InterPro" id="IPR023753">
    <property type="entry name" value="FAD/NAD-binding_dom"/>
</dbReference>
<comment type="cofactor">
    <cofactor evidence="2">
        <name>[4Fe-4S] cluster</name>
        <dbReference type="ChEBI" id="CHEBI:49883"/>
    </cofactor>
</comment>
<dbReference type="Proteomes" id="UP000008366">
    <property type="component" value="Unassembled WGS sequence"/>
</dbReference>
<dbReference type="EMBL" id="BAHD01000007">
    <property type="protein sequence ID" value="GAB94590.1"/>
    <property type="molecule type" value="Genomic_DNA"/>
</dbReference>
<gene>
    <name evidence="13" type="ORF">KILIM_007_00280</name>
</gene>
<accession>K6W5Y6</accession>
<feature type="domain" description="BFD-like [2Fe-2S]-binding" evidence="11">
    <location>
        <begin position="505"/>
        <end position="552"/>
    </location>
</feature>
<comment type="caution">
    <text evidence="13">The sequence shown here is derived from an EMBL/GenBank/DDBJ whole genome shotgun (WGS) entry which is preliminary data.</text>
</comment>
<dbReference type="PANTHER" id="PTHR43809">
    <property type="entry name" value="NITRITE REDUCTASE (NADH) LARGE SUBUNIT"/>
    <property type="match status" value="1"/>
</dbReference>
<dbReference type="Pfam" id="PF04324">
    <property type="entry name" value="Fer2_BFD"/>
    <property type="match status" value="1"/>
</dbReference>
<evidence type="ECO:0000256" key="4">
    <source>
        <dbReference type="ARBA" id="ARBA00010429"/>
    </source>
</evidence>
<keyword evidence="5" id="KW-0349">Heme</keyword>
<dbReference type="GO" id="GO:0046872">
    <property type="term" value="F:metal ion binding"/>
    <property type="evidence" value="ECO:0007669"/>
    <property type="project" value="UniProtKB-KW"/>
</dbReference>
<keyword evidence="9" id="KW-0411">Iron-sulfur</keyword>
<evidence type="ECO:0000259" key="11">
    <source>
        <dbReference type="Pfam" id="PF04324"/>
    </source>
</evidence>
<evidence type="ECO:0000313" key="13">
    <source>
        <dbReference type="EMBL" id="GAB94590.1"/>
    </source>
</evidence>
<evidence type="ECO:0000256" key="7">
    <source>
        <dbReference type="ARBA" id="ARBA00023002"/>
    </source>
</evidence>
<evidence type="ECO:0000256" key="3">
    <source>
        <dbReference type="ARBA" id="ARBA00005096"/>
    </source>
</evidence>
<evidence type="ECO:0000313" key="14">
    <source>
        <dbReference type="Proteomes" id="UP000008366"/>
    </source>
</evidence>